<evidence type="ECO:0000256" key="1">
    <source>
        <dbReference type="ARBA" id="ARBA00004418"/>
    </source>
</evidence>
<dbReference type="InterPro" id="IPR008397">
    <property type="entry name" value="Alginate_lyase_dom"/>
</dbReference>
<proteinExistence type="predicted"/>
<comment type="caution">
    <text evidence="8">The sequence shown here is derived from an EMBL/GenBank/DDBJ whole genome shotgun (WGS) entry which is preliminary data.</text>
</comment>
<feature type="domain" description="Heparinase II/III-like C-terminal" evidence="7">
    <location>
        <begin position="381"/>
        <end position="642"/>
    </location>
</feature>
<comment type="subcellular location">
    <subcellularLocation>
        <location evidence="1">Periplasm</location>
    </subcellularLocation>
</comment>
<accession>A0A8J6IT42</accession>
<dbReference type="AlphaFoldDB" id="A0A8J6IT42"/>
<dbReference type="Gene3D" id="2.70.98.70">
    <property type="match status" value="1"/>
</dbReference>
<reference evidence="8" key="1">
    <citation type="journal article" date="2018" name="Int. J. Syst. Evol. Microbiol.">
        <title>Neptunicella marina gen. nov., sp. nov., isolated from surface seawater.</title>
        <authorList>
            <person name="Liu X."/>
            <person name="Lai Q."/>
            <person name="Du Y."/>
            <person name="Zhang X."/>
            <person name="Liu Z."/>
            <person name="Sun F."/>
            <person name="Shao Z."/>
        </authorList>
    </citation>
    <scope>NUCLEOTIDE SEQUENCE</scope>
    <source>
        <strain evidence="8">S27-2</strain>
    </source>
</reference>
<feature type="signal peptide" evidence="5">
    <location>
        <begin position="1"/>
        <end position="27"/>
    </location>
</feature>
<dbReference type="RefSeq" id="WP_186506276.1">
    <property type="nucleotide sequence ID" value="NZ_JACNEP010000005.1"/>
</dbReference>
<dbReference type="Proteomes" id="UP000601768">
    <property type="component" value="Unassembled WGS sequence"/>
</dbReference>
<gene>
    <name evidence="8" type="ORF">H8B19_07965</name>
</gene>
<keyword evidence="2 5" id="KW-0732">Signal</keyword>
<dbReference type="Pfam" id="PF07940">
    <property type="entry name" value="Hepar_II_III_C"/>
    <property type="match status" value="1"/>
</dbReference>
<dbReference type="InterPro" id="IPR012480">
    <property type="entry name" value="Hepar_II_III_C"/>
</dbReference>
<evidence type="ECO:0000259" key="6">
    <source>
        <dbReference type="Pfam" id="PF05426"/>
    </source>
</evidence>
<dbReference type="EMBL" id="JACNEP010000005">
    <property type="protein sequence ID" value="MBC3765809.1"/>
    <property type="molecule type" value="Genomic_DNA"/>
</dbReference>
<dbReference type="InterPro" id="IPR008929">
    <property type="entry name" value="Chondroitin_lyas"/>
</dbReference>
<feature type="domain" description="Alginate lyase" evidence="6">
    <location>
        <begin position="66"/>
        <end position="300"/>
    </location>
</feature>
<dbReference type="PANTHER" id="PTHR39210">
    <property type="entry name" value="HEPARIN-SULFATE LYASE"/>
    <property type="match status" value="1"/>
</dbReference>
<name>A0A8J6IT42_9ALTE</name>
<keyword evidence="9" id="KW-1185">Reference proteome</keyword>
<dbReference type="GO" id="GO:0016829">
    <property type="term" value="F:lyase activity"/>
    <property type="evidence" value="ECO:0007669"/>
    <property type="project" value="UniProtKB-KW"/>
</dbReference>
<evidence type="ECO:0000313" key="9">
    <source>
        <dbReference type="Proteomes" id="UP000601768"/>
    </source>
</evidence>
<evidence type="ECO:0000256" key="5">
    <source>
        <dbReference type="SAM" id="SignalP"/>
    </source>
</evidence>
<evidence type="ECO:0000259" key="7">
    <source>
        <dbReference type="Pfam" id="PF07940"/>
    </source>
</evidence>
<dbReference type="SUPFAM" id="SSF48230">
    <property type="entry name" value="Chondroitin AC/alginate lyase"/>
    <property type="match status" value="1"/>
</dbReference>
<protein>
    <submittedName>
        <fullName evidence="8">Heparinase II/III family protein</fullName>
    </submittedName>
</protein>
<dbReference type="GO" id="GO:0042597">
    <property type="term" value="C:periplasmic space"/>
    <property type="evidence" value="ECO:0007669"/>
    <property type="project" value="UniProtKB-SubCell"/>
</dbReference>
<keyword evidence="4" id="KW-0456">Lyase</keyword>
<feature type="chain" id="PRO_5035249861" evidence="5">
    <location>
        <begin position="28"/>
        <end position="739"/>
    </location>
</feature>
<keyword evidence="3" id="KW-0574">Periplasm</keyword>
<sequence length="739" mass="82594">MLRQFMHTTLRNLLTIWALATSFSSLAAHPNLVITEADVAQMRAAIQQPGRFSDAFHKMQTRVDKEIAQPIRVPVPKDGGGGYTHERHKKNYQQMYNAGVMYQLTQQAKYADFVRDMLLAYADLYPTIGLHPKRKVKAQNPGKLFWQSLNESVWLVYTIQAYDLIYNSLSQAQISKIENQILKPVALFLSEGQPSTFNKVHNHGTWATAGVGMAGYVMNQPEWVEKALYDLDKSGKGGFIKQLDVLFSPQGYYTEGPYYQRYALMPFVTFAKAIDNNQPQRHIFEYRNGVLLKAINTTIELSYAGLFFPINDAIKSKGIDTSELVAGVTVAYGLTQAPGLLDIADKQKQIILTGDGLKVANALDKHLEKPYPFSSIAFGDGSDGKQGALVVMRSQLGGDQALLFKPSSQGMGHGHFDKLTWQYYDHAEEIVSDYGAARFLNVEAKYGGRYLPENTSYAKQTIAHNTIVVDETSNFGGDVDLANQHAPTLNYFEAGSFGSVSNAEIRSAYKGVLLQRTLALVKLPELGQSVALDIFDVNSDDKHQLDLPVHYQGQLIDSSFVIDVNTQSLKPLGQNAGYQHLWLKGQATPESGLARVTWLNKNGRFYTQTSLVSGDETFLFTQLGANDPHFNLRNEQAFIRRVKHTSNHRFISVLEPHGDYNPGKEYTLGATSNVQTLDVHQQGDLTLVNLKMAGFSYLIVINQDQKPDANLERQFTYNKQPYSINGRLTVYLLNQGQDK</sequence>
<evidence type="ECO:0000256" key="2">
    <source>
        <dbReference type="ARBA" id="ARBA00022729"/>
    </source>
</evidence>
<dbReference type="Pfam" id="PF05426">
    <property type="entry name" value="Alginate_lyase"/>
    <property type="match status" value="1"/>
</dbReference>
<dbReference type="Gene3D" id="1.50.10.100">
    <property type="entry name" value="Chondroitin AC/alginate lyase"/>
    <property type="match status" value="1"/>
</dbReference>
<reference evidence="8" key="2">
    <citation type="submission" date="2020-08" db="EMBL/GenBank/DDBJ databases">
        <authorList>
            <person name="Lai Q."/>
        </authorList>
    </citation>
    <scope>NUCLEOTIDE SEQUENCE</scope>
    <source>
        <strain evidence="8">S27-2</strain>
    </source>
</reference>
<evidence type="ECO:0000313" key="8">
    <source>
        <dbReference type="EMBL" id="MBC3765809.1"/>
    </source>
</evidence>
<evidence type="ECO:0000256" key="4">
    <source>
        <dbReference type="ARBA" id="ARBA00023239"/>
    </source>
</evidence>
<dbReference type="PANTHER" id="PTHR39210:SF1">
    <property type="entry name" value="HEPARIN-SULFATE LYASE"/>
    <property type="match status" value="1"/>
</dbReference>
<evidence type="ECO:0000256" key="3">
    <source>
        <dbReference type="ARBA" id="ARBA00022764"/>
    </source>
</evidence>
<organism evidence="8 9">
    <name type="scientific">Neptunicella marina</name>
    <dbReference type="NCBI Taxonomy" id="2125989"/>
    <lineage>
        <taxon>Bacteria</taxon>
        <taxon>Pseudomonadati</taxon>
        <taxon>Pseudomonadota</taxon>
        <taxon>Gammaproteobacteria</taxon>
        <taxon>Alteromonadales</taxon>
        <taxon>Alteromonadaceae</taxon>
        <taxon>Neptunicella</taxon>
    </lineage>
</organism>